<dbReference type="InterPro" id="IPR052922">
    <property type="entry name" value="Cytidylate_Kinase-2"/>
</dbReference>
<dbReference type="PANTHER" id="PTHR37816">
    <property type="entry name" value="YALI0E33011P"/>
    <property type="match status" value="1"/>
</dbReference>
<keyword evidence="2" id="KW-1185">Reference proteome</keyword>
<dbReference type="RefSeq" id="WP_270023413.1">
    <property type="nucleotide sequence ID" value="NZ_JAPDDP010000003.1"/>
</dbReference>
<dbReference type="Gene3D" id="3.40.50.300">
    <property type="entry name" value="P-loop containing nucleotide triphosphate hydrolases"/>
    <property type="match status" value="1"/>
</dbReference>
<reference evidence="1" key="1">
    <citation type="submission" date="2022-10" db="EMBL/GenBank/DDBJ databases">
        <title>The WGS of Solirubrobacter phytolaccae KCTC 29190.</title>
        <authorList>
            <person name="Jiang Z."/>
        </authorList>
    </citation>
    <scope>NUCLEOTIDE SEQUENCE</scope>
    <source>
        <strain evidence="1">KCTC 29190</strain>
    </source>
</reference>
<dbReference type="InterPro" id="IPR027417">
    <property type="entry name" value="P-loop_NTPase"/>
</dbReference>
<gene>
    <name evidence="1" type="ORF">OJ997_02480</name>
</gene>
<evidence type="ECO:0000313" key="1">
    <source>
        <dbReference type="EMBL" id="MDA0179148.1"/>
    </source>
</evidence>
<evidence type="ECO:0000313" key="2">
    <source>
        <dbReference type="Proteomes" id="UP001147653"/>
    </source>
</evidence>
<comment type="caution">
    <text evidence="1">The sequence shown here is derived from an EMBL/GenBank/DDBJ whole genome shotgun (WGS) entry which is preliminary data.</text>
</comment>
<dbReference type="InterPro" id="IPR031322">
    <property type="entry name" value="Shikimate/glucono_kinase"/>
</dbReference>
<sequence length="168" mass="19397">MRRVAIIASASGNGKTTLGRELASRLDVPFVELDAIVHGPNWTQISDDGLRAALEPILPQPGWVIDGTYHGKIGNLVPDAADTIVWLDLPVHVWLPRLLRRTYRRIRGHERIFNDNRESWRTALVGRDALIPFALRSHFRRRREWPQRYSGRNVIRLRTPREVAEWLS</sequence>
<proteinExistence type="predicted"/>
<dbReference type="SUPFAM" id="SSF52540">
    <property type="entry name" value="P-loop containing nucleoside triphosphate hydrolases"/>
    <property type="match status" value="1"/>
</dbReference>
<accession>A0A9X3S6J2</accession>
<evidence type="ECO:0008006" key="3">
    <source>
        <dbReference type="Google" id="ProtNLM"/>
    </source>
</evidence>
<organism evidence="1 2">
    <name type="scientific">Solirubrobacter phytolaccae</name>
    <dbReference type="NCBI Taxonomy" id="1404360"/>
    <lineage>
        <taxon>Bacteria</taxon>
        <taxon>Bacillati</taxon>
        <taxon>Actinomycetota</taxon>
        <taxon>Thermoleophilia</taxon>
        <taxon>Solirubrobacterales</taxon>
        <taxon>Solirubrobacteraceae</taxon>
        <taxon>Solirubrobacter</taxon>
    </lineage>
</organism>
<dbReference type="AlphaFoldDB" id="A0A9X3S6J2"/>
<name>A0A9X3S6J2_9ACTN</name>
<dbReference type="PANTHER" id="PTHR37816:SF1">
    <property type="entry name" value="TOXIN"/>
    <property type="match status" value="1"/>
</dbReference>
<dbReference type="Proteomes" id="UP001147653">
    <property type="component" value="Unassembled WGS sequence"/>
</dbReference>
<dbReference type="EMBL" id="JAPDDP010000003">
    <property type="protein sequence ID" value="MDA0179148.1"/>
    <property type="molecule type" value="Genomic_DNA"/>
</dbReference>
<protein>
    <recommendedName>
        <fullName evidence="3">Adenylate kinase</fullName>
    </recommendedName>
</protein>
<dbReference type="Pfam" id="PF01202">
    <property type="entry name" value="SKI"/>
    <property type="match status" value="1"/>
</dbReference>